<organism evidence="1">
    <name type="scientific">Rhizophora mucronata</name>
    <name type="common">Asiatic mangrove</name>
    <dbReference type="NCBI Taxonomy" id="61149"/>
    <lineage>
        <taxon>Eukaryota</taxon>
        <taxon>Viridiplantae</taxon>
        <taxon>Streptophyta</taxon>
        <taxon>Embryophyta</taxon>
        <taxon>Tracheophyta</taxon>
        <taxon>Spermatophyta</taxon>
        <taxon>Magnoliopsida</taxon>
        <taxon>eudicotyledons</taxon>
        <taxon>Gunneridae</taxon>
        <taxon>Pentapetalae</taxon>
        <taxon>rosids</taxon>
        <taxon>fabids</taxon>
        <taxon>Malpighiales</taxon>
        <taxon>Rhizophoraceae</taxon>
        <taxon>Rhizophora</taxon>
    </lineage>
</organism>
<sequence length="24" mass="2707">MKMCIFVSSKRVDYIRTAVGLCGE</sequence>
<reference evidence="1" key="1">
    <citation type="submission" date="2018-02" db="EMBL/GenBank/DDBJ databases">
        <title>Rhizophora mucronata_Transcriptome.</title>
        <authorList>
            <person name="Meera S.P."/>
            <person name="Sreeshan A."/>
            <person name="Augustine A."/>
        </authorList>
    </citation>
    <scope>NUCLEOTIDE SEQUENCE</scope>
    <source>
        <tissue evidence="1">Leaf</tissue>
    </source>
</reference>
<dbReference type="EMBL" id="GGEC01070736">
    <property type="protein sequence ID" value="MBX51220.1"/>
    <property type="molecule type" value="Transcribed_RNA"/>
</dbReference>
<proteinExistence type="predicted"/>
<accession>A0A2P2P8X9</accession>
<dbReference type="AlphaFoldDB" id="A0A2P2P8X9"/>
<name>A0A2P2P8X9_RHIMU</name>
<evidence type="ECO:0000313" key="1">
    <source>
        <dbReference type="EMBL" id="MBX51220.1"/>
    </source>
</evidence>
<protein>
    <submittedName>
        <fullName evidence="1">Uncharacterized protein</fullName>
    </submittedName>
</protein>